<evidence type="ECO:0000256" key="6">
    <source>
        <dbReference type="RuleBase" id="RU000416"/>
    </source>
</evidence>
<dbReference type="GO" id="GO:0032259">
    <property type="term" value="P:methylation"/>
    <property type="evidence" value="ECO:0007669"/>
    <property type="project" value="UniProtKB-KW"/>
</dbReference>
<dbReference type="Pfam" id="PF00145">
    <property type="entry name" value="DNA_methylase"/>
    <property type="match status" value="1"/>
</dbReference>
<dbReference type="EC" id="2.1.1.37" evidence="7"/>
<name>A0A8F2DEU6_9MOLU</name>
<comment type="similarity">
    <text evidence="5 6">Belongs to the class I-like SAM-binding methyltransferase superfamily. C5-methyltransferase family.</text>
</comment>
<dbReference type="PROSITE" id="PS00094">
    <property type="entry name" value="C5_MTASE_1"/>
    <property type="match status" value="1"/>
</dbReference>
<dbReference type="InterPro" id="IPR050750">
    <property type="entry name" value="C5-MTase"/>
</dbReference>
<dbReference type="EMBL" id="MT872802">
    <property type="protein sequence ID" value="QWS78787.1"/>
    <property type="molecule type" value="Genomic_DNA"/>
</dbReference>
<dbReference type="NCBIfam" id="NF045953">
    <property type="entry name" value="DCM_methyl_Nterm"/>
    <property type="match status" value="1"/>
</dbReference>
<evidence type="ECO:0000256" key="2">
    <source>
        <dbReference type="ARBA" id="ARBA00022679"/>
    </source>
</evidence>
<accession>A0A8F2DEU6</accession>
<dbReference type="GO" id="GO:0009307">
    <property type="term" value="P:DNA restriction-modification system"/>
    <property type="evidence" value="ECO:0007669"/>
    <property type="project" value="UniProtKB-KW"/>
</dbReference>
<dbReference type="PANTHER" id="PTHR46098:SF1">
    <property type="entry name" value="TRNA (CYTOSINE(38)-C(5))-METHYLTRANSFERASE"/>
    <property type="match status" value="1"/>
</dbReference>
<sequence length="397" mass="45989">MKEIKIYEFFSGMGSQLKALKNIATSNDICVKSVGACEWYINAIIAYLKIHYGELKPETEITKEQMIEILKNYSFSANSKTLVSETYFRRNRKLSEIFPYLYAFVNNDYFNKVYKTDKKFENYTDITKVDSLKSEIDILTYSFPCQDISSQGLKRGITKETRSGLLYEIERIIKNSTKRPKILLLENVKNLVSKKFINDFKKWIEVLDELGYQTSFKVLNASDFGSAQNRERVFAVSVLRENNHTFDFDSLIKLNDKKLSEIVKVENSGVDLSYILEKCKVSEITTSRSGLRKANLLNYSNFNSENRIYLNTAKVGPTLVASNRLKFYFPEINKLRYINSKEAFLYMGFSENDYEKAKKQNLISETRLTFLCGNSISVEVLESIFSGIINYIKEKND</sequence>
<dbReference type="AlphaFoldDB" id="A0A8F2DEU6"/>
<evidence type="ECO:0000256" key="3">
    <source>
        <dbReference type="ARBA" id="ARBA00022691"/>
    </source>
</evidence>
<reference evidence="8" key="1">
    <citation type="journal article" date="2021" name="Infect. Genet. Evol.">
        <title>Novel prophage-like sequences in Mycoplasma anserisalpingitidis.</title>
        <authorList>
            <person name="Kovacs A.B."/>
            <person name="Wehmann E."/>
            <person name="Svab D."/>
            <person name="Beko K."/>
            <person name="Grozner D."/>
            <person name="Mitter A."/>
            <person name="Bali K."/>
            <person name="Morrow C.J."/>
            <person name="Banyai K."/>
            <person name="Gyuranecz M."/>
        </authorList>
    </citation>
    <scope>NUCLEOTIDE SEQUENCE</scope>
    <source>
        <strain evidence="8">MYCAV66</strain>
    </source>
</reference>
<dbReference type="InterPro" id="IPR018117">
    <property type="entry name" value="C5_DNA_meth_AS"/>
</dbReference>
<evidence type="ECO:0000256" key="1">
    <source>
        <dbReference type="ARBA" id="ARBA00022603"/>
    </source>
</evidence>
<dbReference type="InterPro" id="IPR001525">
    <property type="entry name" value="C5_MeTfrase"/>
</dbReference>
<feature type="active site" evidence="5">
    <location>
        <position position="145"/>
    </location>
</feature>
<proteinExistence type="inferred from homology"/>
<dbReference type="PANTHER" id="PTHR46098">
    <property type="entry name" value="TRNA (CYTOSINE(38)-C(5))-METHYLTRANSFERASE"/>
    <property type="match status" value="1"/>
</dbReference>
<evidence type="ECO:0000256" key="5">
    <source>
        <dbReference type="PROSITE-ProRule" id="PRU01016"/>
    </source>
</evidence>
<dbReference type="PRINTS" id="PR00105">
    <property type="entry name" value="C5METTRFRASE"/>
</dbReference>
<keyword evidence="3 5" id="KW-0949">S-adenosyl-L-methionine</keyword>
<dbReference type="Gene3D" id="3.40.50.150">
    <property type="entry name" value="Vaccinia Virus protein VP39"/>
    <property type="match status" value="1"/>
</dbReference>
<protein>
    <recommendedName>
        <fullName evidence="7">Cytosine-specific methyltransferase</fullName>
        <ecNumber evidence="7">2.1.1.37</ecNumber>
    </recommendedName>
</protein>
<dbReference type="PROSITE" id="PS51679">
    <property type="entry name" value="SAM_MT_C5"/>
    <property type="match status" value="1"/>
</dbReference>
<evidence type="ECO:0000256" key="4">
    <source>
        <dbReference type="ARBA" id="ARBA00022747"/>
    </source>
</evidence>
<dbReference type="SUPFAM" id="SSF53335">
    <property type="entry name" value="S-adenosyl-L-methionine-dependent methyltransferases"/>
    <property type="match status" value="1"/>
</dbReference>
<organism evidence="8">
    <name type="scientific">Mycoplasma anserisalpingitidis</name>
    <dbReference type="NCBI Taxonomy" id="519450"/>
    <lineage>
        <taxon>Bacteria</taxon>
        <taxon>Bacillati</taxon>
        <taxon>Mycoplasmatota</taxon>
        <taxon>Mollicutes</taxon>
        <taxon>Mycoplasmataceae</taxon>
        <taxon>Mycoplasma</taxon>
    </lineage>
</organism>
<dbReference type="InterPro" id="IPR029063">
    <property type="entry name" value="SAM-dependent_MTases_sf"/>
</dbReference>
<dbReference type="GO" id="GO:0003886">
    <property type="term" value="F:DNA (cytosine-5-)-methyltransferase activity"/>
    <property type="evidence" value="ECO:0007669"/>
    <property type="project" value="UniProtKB-EC"/>
</dbReference>
<evidence type="ECO:0000313" key="8">
    <source>
        <dbReference type="EMBL" id="QWS78787.1"/>
    </source>
</evidence>
<keyword evidence="1 5" id="KW-0489">Methyltransferase</keyword>
<evidence type="ECO:0000256" key="7">
    <source>
        <dbReference type="RuleBase" id="RU000417"/>
    </source>
</evidence>
<dbReference type="NCBIfam" id="TIGR00675">
    <property type="entry name" value="dcm"/>
    <property type="match status" value="1"/>
</dbReference>
<keyword evidence="2 5" id="KW-0808">Transferase</keyword>
<comment type="catalytic activity">
    <reaction evidence="7">
        <text>a 2'-deoxycytidine in DNA + S-adenosyl-L-methionine = a 5-methyl-2'-deoxycytidine in DNA + S-adenosyl-L-homocysteine + H(+)</text>
        <dbReference type="Rhea" id="RHEA:13681"/>
        <dbReference type="Rhea" id="RHEA-COMP:11369"/>
        <dbReference type="Rhea" id="RHEA-COMP:11370"/>
        <dbReference type="ChEBI" id="CHEBI:15378"/>
        <dbReference type="ChEBI" id="CHEBI:57856"/>
        <dbReference type="ChEBI" id="CHEBI:59789"/>
        <dbReference type="ChEBI" id="CHEBI:85452"/>
        <dbReference type="ChEBI" id="CHEBI:85454"/>
        <dbReference type="EC" id="2.1.1.37"/>
    </reaction>
</comment>
<dbReference type="Gene3D" id="3.90.120.10">
    <property type="entry name" value="DNA Methylase, subunit A, domain 2"/>
    <property type="match status" value="1"/>
</dbReference>
<keyword evidence="4" id="KW-0680">Restriction system</keyword>